<feature type="region of interest" description="Disordered" evidence="1">
    <location>
        <begin position="1"/>
        <end position="25"/>
    </location>
</feature>
<evidence type="ECO:0000256" key="2">
    <source>
        <dbReference type="SAM" id="Phobius"/>
    </source>
</evidence>
<evidence type="ECO:0000313" key="3">
    <source>
        <dbReference type="EMBL" id="PJZ64821.1"/>
    </source>
</evidence>
<protein>
    <submittedName>
        <fullName evidence="3">Uncharacterized protein</fullName>
    </submittedName>
</protein>
<gene>
    <name evidence="3" type="ORF">CH371_16325</name>
</gene>
<accession>A0A2M9Z8R1</accession>
<feature type="transmembrane region" description="Helical" evidence="2">
    <location>
        <begin position="35"/>
        <end position="59"/>
    </location>
</feature>
<sequence length="101" mass="11686">MVDPHPHSYARSEPHKPVKTKKQPIQKEEQIASFWLFYLILFIGSIIPIVGVFPAFILFSFTKNKFFRMLPLVVSLCTSGYALYLRAHSGSVFQELKHLVY</sequence>
<keyword evidence="2" id="KW-0812">Transmembrane</keyword>
<keyword evidence="2" id="KW-1133">Transmembrane helix</keyword>
<dbReference type="EMBL" id="NPDT01000008">
    <property type="protein sequence ID" value="PJZ64821.1"/>
    <property type="molecule type" value="Genomic_DNA"/>
</dbReference>
<feature type="transmembrane region" description="Helical" evidence="2">
    <location>
        <begin position="66"/>
        <end position="84"/>
    </location>
</feature>
<dbReference type="AlphaFoldDB" id="A0A2M9Z8R1"/>
<name>A0A2M9Z8R1_9LEPT</name>
<evidence type="ECO:0000256" key="1">
    <source>
        <dbReference type="SAM" id="MobiDB-lite"/>
    </source>
</evidence>
<evidence type="ECO:0000313" key="4">
    <source>
        <dbReference type="Proteomes" id="UP000231912"/>
    </source>
</evidence>
<organism evidence="3 4">
    <name type="scientific">Leptospira wolffii</name>
    <dbReference type="NCBI Taxonomy" id="409998"/>
    <lineage>
        <taxon>Bacteria</taxon>
        <taxon>Pseudomonadati</taxon>
        <taxon>Spirochaetota</taxon>
        <taxon>Spirochaetia</taxon>
        <taxon>Leptospirales</taxon>
        <taxon>Leptospiraceae</taxon>
        <taxon>Leptospira</taxon>
    </lineage>
</organism>
<feature type="compositionally biased region" description="Basic and acidic residues" evidence="1">
    <location>
        <begin position="1"/>
        <end position="16"/>
    </location>
</feature>
<reference evidence="3 4" key="1">
    <citation type="submission" date="2017-07" db="EMBL/GenBank/DDBJ databases">
        <title>Leptospira spp. isolated from tropical soils.</title>
        <authorList>
            <person name="Thibeaux R."/>
            <person name="Iraola G."/>
            <person name="Ferres I."/>
            <person name="Bierque E."/>
            <person name="Girault D."/>
            <person name="Soupe-Gilbert M.-E."/>
            <person name="Picardeau M."/>
            <person name="Goarant C."/>
        </authorList>
    </citation>
    <scope>NUCLEOTIDE SEQUENCE [LARGE SCALE GENOMIC DNA]</scope>
    <source>
        <strain evidence="3 4">FH2-C-A2</strain>
    </source>
</reference>
<keyword evidence="2" id="KW-0472">Membrane</keyword>
<comment type="caution">
    <text evidence="3">The sequence shown here is derived from an EMBL/GenBank/DDBJ whole genome shotgun (WGS) entry which is preliminary data.</text>
</comment>
<dbReference type="Proteomes" id="UP000231912">
    <property type="component" value="Unassembled WGS sequence"/>
</dbReference>
<proteinExistence type="predicted"/>